<reference evidence="2 3" key="1">
    <citation type="journal article" date="2019" name="Int. J. Syst. Evol. Microbiol.">
        <title>The Global Catalogue of Microorganisms (GCM) 10K type strain sequencing project: providing services to taxonomists for standard genome sequencing and annotation.</title>
        <authorList>
            <consortium name="The Broad Institute Genomics Platform"/>
            <consortium name="The Broad Institute Genome Sequencing Center for Infectious Disease"/>
            <person name="Wu L."/>
            <person name="Ma J."/>
        </authorList>
    </citation>
    <scope>NUCLEOTIDE SEQUENCE [LARGE SCALE GENOMIC DNA]</scope>
    <source>
        <strain evidence="2 3">JCM 16021</strain>
    </source>
</reference>
<keyword evidence="1" id="KW-0472">Membrane</keyword>
<feature type="transmembrane region" description="Helical" evidence="1">
    <location>
        <begin position="103"/>
        <end position="127"/>
    </location>
</feature>
<keyword evidence="1" id="KW-1133">Transmembrane helix</keyword>
<feature type="transmembrane region" description="Helical" evidence="1">
    <location>
        <begin position="152"/>
        <end position="170"/>
    </location>
</feature>
<dbReference type="Proteomes" id="UP001500575">
    <property type="component" value="Unassembled WGS sequence"/>
</dbReference>
<keyword evidence="1" id="KW-0812">Transmembrane</keyword>
<evidence type="ECO:0000313" key="2">
    <source>
        <dbReference type="EMBL" id="GAA2113229.1"/>
    </source>
</evidence>
<evidence type="ECO:0008006" key="4">
    <source>
        <dbReference type="Google" id="ProtNLM"/>
    </source>
</evidence>
<dbReference type="EMBL" id="BAAAQQ010000001">
    <property type="protein sequence ID" value="GAA2113229.1"/>
    <property type="molecule type" value="Genomic_DNA"/>
</dbReference>
<evidence type="ECO:0000256" key="1">
    <source>
        <dbReference type="SAM" id="Phobius"/>
    </source>
</evidence>
<proteinExistence type="predicted"/>
<name>A0ABN2XKJ7_9ACTN</name>
<protein>
    <recommendedName>
        <fullName evidence="4">ABC transporter permease</fullName>
    </recommendedName>
</protein>
<gene>
    <name evidence="2" type="ORF">GCM10009843_00670</name>
</gene>
<accession>A0ABN2XKJ7</accession>
<feature type="transmembrane region" description="Helical" evidence="1">
    <location>
        <begin position="279"/>
        <end position="299"/>
    </location>
</feature>
<feature type="transmembrane region" description="Helical" evidence="1">
    <location>
        <begin position="33"/>
        <end position="52"/>
    </location>
</feature>
<feature type="transmembrane region" description="Helical" evidence="1">
    <location>
        <begin position="64"/>
        <end position="83"/>
    </location>
</feature>
<organism evidence="2 3">
    <name type="scientific">Nocardioides bigeumensis</name>
    <dbReference type="NCBI Taxonomy" id="433657"/>
    <lineage>
        <taxon>Bacteria</taxon>
        <taxon>Bacillati</taxon>
        <taxon>Actinomycetota</taxon>
        <taxon>Actinomycetes</taxon>
        <taxon>Propionibacteriales</taxon>
        <taxon>Nocardioidaceae</taxon>
        <taxon>Nocardioides</taxon>
    </lineage>
</organism>
<feature type="transmembrane region" description="Helical" evidence="1">
    <location>
        <begin position="253"/>
        <end position="272"/>
    </location>
</feature>
<dbReference type="RefSeq" id="WP_344301486.1">
    <property type="nucleotide sequence ID" value="NZ_BAAAQQ010000001.1"/>
</dbReference>
<keyword evidence="3" id="KW-1185">Reference proteome</keyword>
<feature type="transmembrane region" description="Helical" evidence="1">
    <location>
        <begin position="177"/>
        <end position="197"/>
    </location>
</feature>
<evidence type="ECO:0000313" key="3">
    <source>
        <dbReference type="Proteomes" id="UP001500575"/>
    </source>
</evidence>
<comment type="caution">
    <text evidence="2">The sequence shown here is derived from an EMBL/GenBank/DDBJ whole genome shotgun (WGS) entry which is preliminary data.</text>
</comment>
<sequence length="300" mass="31491">MSTLAQERVADTTQRGVVGALARLEAARLLRSPALWVGVVLTVAFSVASMQFPEDWSGARYTVSPGLVGPLVICASFAVASSFHRERVGLAADAPVGEATRTLGRLTGAVVLIGVAAVLTAVGAMLVRTYGGLDLGDEPGRTLHAQFTAPEILQPVCLTALAVGVGAAAGRRFQHRASAMLALFIGWFPFVGFSWAFQSALVTPFSVVQVQPVSVEVGPVSADPLTFPADWLLSAPGEFQDHWARLFVSARLAAGHDLWLIGLALLFVALALPRGARTWPTVIGGLLAVTGVVCQYLVIP</sequence>